<feature type="region of interest" description="Disordered" evidence="4">
    <location>
        <begin position="493"/>
        <end position="521"/>
    </location>
</feature>
<feature type="compositionally biased region" description="Polar residues" evidence="4">
    <location>
        <begin position="511"/>
        <end position="521"/>
    </location>
</feature>
<dbReference type="InterPro" id="IPR036770">
    <property type="entry name" value="Ankyrin_rpt-contain_sf"/>
</dbReference>
<dbReference type="PROSITE" id="PS50088">
    <property type="entry name" value="ANK_REPEAT"/>
    <property type="match status" value="1"/>
</dbReference>
<evidence type="ECO:0000256" key="2">
    <source>
        <dbReference type="ARBA" id="ARBA00023043"/>
    </source>
</evidence>
<dbReference type="SMART" id="SM00248">
    <property type="entry name" value="ANK"/>
    <property type="match status" value="4"/>
</dbReference>
<reference evidence="5 6" key="1">
    <citation type="submission" date="2019-05" db="EMBL/GenBank/DDBJ databases">
        <title>Draft genome sequence of Nonomuraea zeae DSM 100528.</title>
        <authorList>
            <person name="Saricaoglu S."/>
            <person name="Isik K."/>
        </authorList>
    </citation>
    <scope>NUCLEOTIDE SEQUENCE [LARGE SCALE GENOMIC DNA]</scope>
    <source>
        <strain evidence="5 6">DSM 100528</strain>
    </source>
</reference>
<proteinExistence type="predicted"/>
<evidence type="ECO:0000313" key="6">
    <source>
        <dbReference type="Proteomes" id="UP000306628"/>
    </source>
</evidence>
<dbReference type="SUPFAM" id="SSF48403">
    <property type="entry name" value="Ankyrin repeat"/>
    <property type="match status" value="1"/>
</dbReference>
<feature type="repeat" description="ANK" evidence="3">
    <location>
        <begin position="446"/>
        <end position="478"/>
    </location>
</feature>
<dbReference type="PROSITE" id="PS50297">
    <property type="entry name" value="ANK_REP_REGION"/>
    <property type="match status" value="1"/>
</dbReference>
<protein>
    <submittedName>
        <fullName evidence="5">Ankyrin repeat domain-containing protein</fullName>
    </submittedName>
</protein>
<dbReference type="InterPro" id="IPR002110">
    <property type="entry name" value="Ankyrin_rpt"/>
</dbReference>
<dbReference type="OrthoDB" id="928522at2"/>
<keyword evidence="1" id="KW-0677">Repeat</keyword>
<sequence>MPTLDMPERPHLDRFRRQARALQRAVRAGDPESLARLARHHPGGVPDVAGGLRLSAAQLVVAREYGFASWPRLTRYLETVAEHGWATRLGATPATGPAAEFCRLACLTYSREDGPARWAQARRLLARQPDLTRADIWAAAAAARPDDVGRLLDERPRSAAERGGPFHWRPLFYLVYSRFDPDVPAERVLAVARQLLDAGADPGEGYLFDALPSPFTLLTGVFGHGELGRQRQPRHPHWLALGRLLLDAGADPNDAQTLYNRMFEPDDTHLELLFAYGLGTGDGGPWKRRIGELSTPAEMLRVQLRWAVEHRMPARVRLLVEHGVDFRSPFEGDGPAWSPGDGRTPVELAQLAGDTAIAGYLFAQGAAPPVPDPVRELIAAAFRADRAALDRVRAEHPGAVAEARRSRPGLIVWAAAQAPAETVTLLAGLGFDVNAYGRGDAPVEEPWQTALHHSAADGDVELTRRLLDLGADPDLRDRRFDATPLDWARHAHQPATAALLEPVTTPPPSGAPSTDPTTGDV</sequence>
<dbReference type="RefSeq" id="WP_138694254.1">
    <property type="nucleotide sequence ID" value="NZ_JBHSAZ010000089.1"/>
</dbReference>
<accession>A0A5S4G5Y9</accession>
<evidence type="ECO:0000256" key="3">
    <source>
        <dbReference type="PROSITE-ProRule" id="PRU00023"/>
    </source>
</evidence>
<evidence type="ECO:0000256" key="4">
    <source>
        <dbReference type="SAM" id="MobiDB-lite"/>
    </source>
</evidence>
<comment type="caution">
    <text evidence="5">The sequence shown here is derived from an EMBL/GenBank/DDBJ whole genome shotgun (WGS) entry which is preliminary data.</text>
</comment>
<dbReference type="Proteomes" id="UP000306628">
    <property type="component" value="Unassembled WGS sequence"/>
</dbReference>
<gene>
    <name evidence="5" type="ORF">ETD85_35795</name>
</gene>
<dbReference type="PANTHER" id="PTHR24189:SF50">
    <property type="entry name" value="ANKYRIN REPEAT AND SOCS BOX PROTEIN 2"/>
    <property type="match status" value="1"/>
</dbReference>
<dbReference type="Pfam" id="PF00023">
    <property type="entry name" value="Ank"/>
    <property type="match status" value="1"/>
</dbReference>
<dbReference type="PANTHER" id="PTHR24189">
    <property type="entry name" value="MYOTROPHIN"/>
    <property type="match status" value="1"/>
</dbReference>
<evidence type="ECO:0000256" key="1">
    <source>
        <dbReference type="ARBA" id="ARBA00022737"/>
    </source>
</evidence>
<organism evidence="5 6">
    <name type="scientific">Nonomuraea zeae</name>
    <dbReference type="NCBI Taxonomy" id="1642303"/>
    <lineage>
        <taxon>Bacteria</taxon>
        <taxon>Bacillati</taxon>
        <taxon>Actinomycetota</taxon>
        <taxon>Actinomycetes</taxon>
        <taxon>Streptosporangiales</taxon>
        <taxon>Streptosporangiaceae</taxon>
        <taxon>Nonomuraea</taxon>
    </lineage>
</organism>
<keyword evidence="2 3" id="KW-0040">ANK repeat</keyword>
<keyword evidence="6" id="KW-1185">Reference proteome</keyword>
<name>A0A5S4G5Y9_9ACTN</name>
<dbReference type="Gene3D" id="1.25.40.20">
    <property type="entry name" value="Ankyrin repeat-containing domain"/>
    <property type="match status" value="1"/>
</dbReference>
<evidence type="ECO:0000313" key="5">
    <source>
        <dbReference type="EMBL" id="TMR28435.1"/>
    </source>
</evidence>
<dbReference type="InterPro" id="IPR050745">
    <property type="entry name" value="Multifunctional_regulatory"/>
</dbReference>
<dbReference type="EMBL" id="VCKX01000142">
    <property type="protein sequence ID" value="TMR28435.1"/>
    <property type="molecule type" value="Genomic_DNA"/>
</dbReference>
<dbReference type="AlphaFoldDB" id="A0A5S4G5Y9"/>